<reference evidence="2" key="1">
    <citation type="submission" date="2020-02" db="EMBL/GenBank/DDBJ databases">
        <authorList>
            <person name="Meier V. D."/>
        </authorList>
    </citation>
    <scope>NUCLEOTIDE SEQUENCE</scope>
    <source>
        <strain evidence="2">AVDCRST_MAG08</strain>
    </source>
</reference>
<feature type="compositionally biased region" description="Basic residues" evidence="1">
    <location>
        <begin position="1"/>
        <end position="17"/>
    </location>
</feature>
<sequence length="37" mass="3983">MPGRPRRGQAAPGRRRVHSSDGCFPFHGPAATQHETG</sequence>
<evidence type="ECO:0000313" key="2">
    <source>
        <dbReference type="EMBL" id="CAA9265630.1"/>
    </source>
</evidence>
<proteinExistence type="predicted"/>
<protein>
    <submittedName>
        <fullName evidence="2">Uncharacterized protein</fullName>
    </submittedName>
</protein>
<name>A0A6J4J308_9PROT</name>
<accession>A0A6J4J308</accession>
<evidence type="ECO:0000256" key="1">
    <source>
        <dbReference type="SAM" id="MobiDB-lite"/>
    </source>
</evidence>
<dbReference type="EMBL" id="CADCTG010000214">
    <property type="protein sequence ID" value="CAA9265630.1"/>
    <property type="molecule type" value="Genomic_DNA"/>
</dbReference>
<feature type="region of interest" description="Disordered" evidence="1">
    <location>
        <begin position="1"/>
        <end position="37"/>
    </location>
</feature>
<gene>
    <name evidence="2" type="ORF">AVDCRST_MAG08-2983</name>
</gene>
<dbReference type="AlphaFoldDB" id="A0A6J4J308"/>
<organism evidence="2">
    <name type="scientific">uncultured Acetobacteraceae bacterium</name>
    <dbReference type="NCBI Taxonomy" id="169975"/>
    <lineage>
        <taxon>Bacteria</taxon>
        <taxon>Pseudomonadati</taxon>
        <taxon>Pseudomonadota</taxon>
        <taxon>Alphaproteobacteria</taxon>
        <taxon>Acetobacterales</taxon>
        <taxon>Acetobacteraceae</taxon>
        <taxon>environmental samples</taxon>
    </lineage>
</organism>